<feature type="domain" description="N-acetyltransferase" evidence="1">
    <location>
        <begin position="26"/>
        <end position="171"/>
    </location>
</feature>
<organism evidence="2 3">
    <name type="scientific">Kribbella lupini</name>
    <dbReference type="NCBI Taxonomy" id="291602"/>
    <lineage>
        <taxon>Bacteria</taxon>
        <taxon>Bacillati</taxon>
        <taxon>Actinomycetota</taxon>
        <taxon>Actinomycetes</taxon>
        <taxon>Propionibacteriales</taxon>
        <taxon>Kribbellaceae</taxon>
        <taxon>Kribbella</taxon>
    </lineage>
</organism>
<accession>A0ABP4KV00</accession>
<dbReference type="PROSITE" id="PS51186">
    <property type="entry name" value="GNAT"/>
    <property type="match status" value="1"/>
</dbReference>
<keyword evidence="3" id="KW-1185">Reference proteome</keyword>
<reference evidence="3" key="1">
    <citation type="journal article" date="2019" name="Int. J. Syst. Evol. Microbiol.">
        <title>The Global Catalogue of Microorganisms (GCM) 10K type strain sequencing project: providing services to taxonomists for standard genome sequencing and annotation.</title>
        <authorList>
            <consortium name="The Broad Institute Genomics Platform"/>
            <consortium name="The Broad Institute Genome Sequencing Center for Infectious Disease"/>
            <person name="Wu L."/>
            <person name="Ma J."/>
        </authorList>
    </citation>
    <scope>NUCLEOTIDE SEQUENCE [LARGE SCALE GENOMIC DNA]</scope>
    <source>
        <strain evidence="3">JCM 14303</strain>
    </source>
</reference>
<dbReference type="Proteomes" id="UP001500363">
    <property type="component" value="Unassembled WGS sequence"/>
</dbReference>
<dbReference type="EMBL" id="BAAANC010000001">
    <property type="protein sequence ID" value="GAA1510743.1"/>
    <property type="molecule type" value="Genomic_DNA"/>
</dbReference>
<name>A0ABP4KV00_9ACTN</name>
<dbReference type="InterPro" id="IPR016181">
    <property type="entry name" value="Acyl_CoA_acyltransferase"/>
</dbReference>
<evidence type="ECO:0000313" key="2">
    <source>
        <dbReference type="EMBL" id="GAA1510743.1"/>
    </source>
</evidence>
<proteinExistence type="predicted"/>
<dbReference type="Pfam" id="PF00583">
    <property type="entry name" value="Acetyltransf_1"/>
    <property type="match status" value="1"/>
</dbReference>
<dbReference type="SUPFAM" id="SSF55729">
    <property type="entry name" value="Acyl-CoA N-acyltransferases (Nat)"/>
    <property type="match status" value="1"/>
</dbReference>
<comment type="caution">
    <text evidence="2">The sequence shown here is derived from an EMBL/GenBank/DDBJ whole genome shotgun (WGS) entry which is preliminary data.</text>
</comment>
<dbReference type="InterPro" id="IPR000182">
    <property type="entry name" value="GNAT_dom"/>
</dbReference>
<sequence>MLWPSDLMLLIRPPTPVDACGPPPGITLRPPTPEDIEPLGRTYFASYPPGVACATEPEAIEDIRLTYAGEYGVLDLRGSRLAIAPEYPSDSASTSTSIVGAALVVERGPWSDAPDCPFLIELFTLPTHRRQGIAQALLTTCLPPSTSLALRVREDNTPAITLYERFGFQPG</sequence>
<dbReference type="CDD" id="cd04301">
    <property type="entry name" value="NAT_SF"/>
    <property type="match status" value="1"/>
</dbReference>
<protein>
    <recommendedName>
        <fullName evidence="1">N-acetyltransferase domain-containing protein</fullName>
    </recommendedName>
</protein>
<evidence type="ECO:0000259" key="1">
    <source>
        <dbReference type="PROSITE" id="PS51186"/>
    </source>
</evidence>
<gene>
    <name evidence="2" type="ORF">GCM10009741_04850</name>
</gene>
<evidence type="ECO:0000313" key="3">
    <source>
        <dbReference type="Proteomes" id="UP001500363"/>
    </source>
</evidence>
<dbReference type="Gene3D" id="3.40.630.30">
    <property type="match status" value="1"/>
</dbReference>